<gene>
    <name evidence="2" type="ORF">EPUL_003671</name>
</gene>
<organism evidence="2 3">
    <name type="scientific">Erysiphe pulchra</name>
    <dbReference type="NCBI Taxonomy" id="225359"/>
    <lineage>
        <taxon>Eukaryota</taxon>
        <taxon>Fungi</taxon>
        <taxon>Dikarya</taxon>
        <taxon>Ascomycota</taxon>
        <taxon>Pezizomycotina</taxon>
        <taxon>Leotiomycetes</taxon>
        <taxon>Erysiphales</taxon>
        <taxon>Erysiphaceae</taxon>
        <taxon>Erysiphe</taxon>
    </lineage>
</organism>
<keyword evidence="3" id="KW-1185">Reference proteome</keyword>
<dbReference type="EMBL" id="PEDP01001010">
    <property type="protein sequence ID" value="POS84441.1"/>
    <property type="molecule type" value="Genomic_DNA"/>
</dbReference>
<feature type="non-terminal residue" evidence="2">
    <location>
        <position position="597"/>
    </location>
</feature>
<feature type="signal peptide" evidence="1">
    <location>
        <begin position="1"/>
        <end position="20"/>
    </location>
</feature>
<comment type="caution">
    <text evidence="2">The sequence shown here is derived from an EMBL/GenBank/DDBJ whole genome shotgun (WGS) entry which is preliminary data.</text>
</comment>
<dbReference type="OrthoDB" id="5425539at2759"/>
<name>A0A2S4PQY8_9PEZI</name>
<protein>
    <submittedName>
        <fullName evidence="2">Uncharacterized protein</fullName>
    </submittedName>
</protein>
<sequence length="597" mass="68710">MLWSLVKVTFTLIFVTKITSTNLGQEQSILTQSVYYDCGSWIVSESRLQNMLLEDAMYIDKNAVPFIEFLYDLEPYYWKINIPKELSIPKSIKRINMRPGTDVFVIIGQMRQIIDVVTEMKNSHFIKCKRVDYSKPEPSNNGQKNYDYECGHDLFPHDIVQMSANLAQSYNGNNKLYLNLYDGPLYSSELNYFIYPLSREENQHYAGKVPENTYFVVISHTNEIIDVIAELKRGDFIKCARTTKLPTDIDSDKDLRLGYSCGFEFFEINHIKRTANLAKVKKLQNIKQTFPKRFKHDSFEGYMYPLLPNGRFHRAVRRPFKHFVIMNLDFSIKFAGVKTSKGIIKPCEASMRGIEAAPPETDNFICDLTNTEFKNERLLEVVKTTCKALGTHNRKYPANYHGPAFNVHGPYVTMPIRKGNGVAGPEKFKKQTGAGITIADRRKGISTMSQRLETICPFFTRMYRPFASCDEQRDCHFNRNGSRPAIWDKHWGKDGWRCGGGGGFGKAGELEKSPEVVEIPSISEVTAQRRRNRRQLFVVLDEGIKDERATPKRQRTEGTAVRDLVAEGTSELIAWEKEKFRLKEESVERARSNDFEN</sequence>
<reference evidence="2 3" key="1">
    <citation type="submission" date="2017-10" db="EMBL/GenBank/DDBJ databases">
        <title>Development of genomic resources for the powdery mildew, Erysiphe pulchra.</title>
        <authorList>
            <person name="Wadl P.A."/>
            <person name="Mack B.M."/>
            <person name="Moore G."/>
            <person name="Beltz S.B."/>
        </authorList>
    </citation>
    <scope>NUCLEOTIDE SEQUENCE [LARGE SCALE GENOMIC DNA]</scope>
    <source>
        <strain evidence="2">Cflorida</strain>
    </source>
</reference>
<dbReference type="SMR" id="A0A2S4PQY8"/>
<evidence type="ECO:0000313" key="2">
    <source>
        <dbReference type="EMBL" id="POS84441.1"/>
    </source>
</evidence>
<proteinExistence type="predicted"/>
<dbReference type="AlphaFoldDB" id="A0A2S4PQY8"/>
<evidence type="ECO:0000313" key="3">
    <source>
        <dbReference type="Proteomes" id="UP000237438"/>
    </source>
</evidence>
<feature type="chain" id="PRO_5015769994" evidence="1">
    <location>
        <begin position="21"/>
        <end position="597"/>
    </location>
</feature>
<dbReference type="Proteomes" id="UP000237438">
    <property type="component" value="Unassembled WGS sequence"/>
</dbReference>
<accession>A0A2S4PQY8</accession>
<evidence type="ECO:0000256" key="1">
    <source>
        <dbReference type="SAM" id="SignalP"/>
    </source>
</evidence>
<keyword evidence="1" id="KW-0732">Signal</keyword>